<reference evidence="1" key="1">
    <citation type="submission" date="2012-01" db="EMBL/GenBank/DDBJ databases">
        <authorList>
            <person name="Summers A.O."/>
            <person name="Wireman J."/>
        </authorList>
    </citation>
    <scope>NUCLEOTIDE SEQUENCE</scope>
    <source>
        <strain evidence="1">14</strain>
        <plasmid evidence="1">p14-120</plasmid>
    </source>
</reference>
<evidence type="ECO:0000313" key="1">
    <source>
        <dbReference type="EMBL" id="AFK89979.1"/>
    </source>
</evidence>
<protein>
    <submittedName>
        <fullName evidence="1">Uncharacterized protein</fullName>
    </submittedName>
</protein>
<geneLocation type="plasmid" evidence="1">
    <name>p14-120</name>
</geneLocation>
<dbReference type="EMBL" id="JQ418538">
    <property type="protein sequence ID" value="AFK89979.1"/>
    <property type="molecule type" value="Genomic_DNA"/>
</dbReference>
<name>I3W302_9ENTR</name>
<dbReference type="AlphaFoldDB" id="I3W302"/>
<keyword evidence="1" id="KW-0614">Plasmid</keyword>
<accession>I3W302</accession>
<sequence length="43" mass="4905">MTGVTVIDGVGKSFRCSLWKDDSVFRPAYIRTGQGPEYRERQP</sequence>
<organism evidence="1">
    <name type="scientific">Salmonella sp. 14</name>
    <dbReference type="NCBI Taxonomy" id="1179812"/>
    <lineage>
        <taxon>Bacteria</taxon>
        <taxon>Pseudomonadati</taxon>
        <taxon>Pseudomonadota</taxon>
        <taxon>Gammaproteobacteria</taxon>
        <taxon>Enterobacterales</taxon>
        <taxon>Enterobacteriaceae</taxon>
        <taxon>Salmonella</taxon>
    </lineage>
</organism>
<proteinExistence type="predicted"/>